<comment type="caution">
    <text evidence="1">The sequence shown here is derived from an EMBL/GenBank/DDBJ whole genome shotgun (WGS) entry which is preliminary data.</text>
</comment>
<accession>A0A498I592</accession>
<proteinExistence type="predicted"/>
<organism evidence="1 2">
    <name type="scientific">Malus domestica</name>
    <name type="common">Apple</name>
    <name type="synonym">Pyrus malus</name>
    <dbReference type="NCBI Taxonomy" id="3750"/>
    <lineage>
        <taxon>Eukaryota</taxon>
        <taxon>Viridiplantae</taxon>
        <taxon>Streptophyta</taxon>
        <taxon>Embryophyta</taxon>
        <taxon>Tracheophyta</taxon>
        <taxon>Spermatophyta</taxon>
        <taxon>Magnoliopsida</taxon>
        <taxon>eudicotyledons</taxon>
        <taxon>Gunneridae</taxon>
        <taxon>Pentapetalae</taxon>
        <taxon>rosids</taxon>
        <taxon>fabids</taxon>
        <taxon>Rosales</taxon>
        <taxon>Rosaceae</taxon>
        <taxon>Amygdaloideae</taxon>
        <taxon>Maleae</taxon>
        <taxon>Malus</taxon>
    </lineage>
</organism>
<keyword evidence="2" id="KW-1185">Reference proteome</keyword>
<dbReference type="EMBL" id="RDQH01000339">
    <property type="protein sequence ID" value="RXH78898.1"/>
    <property type="molecule type" value="Genomic_DNA"/>
</dbReference>
<dbReference type="PANTHER" id="PTHR11439:SF502">
    <property type="entry name" value="SECRETED RXLR EFFECTOR PROTEIN 161-LIKE"/>
    <property type="match status" value="1"/>
</dbReference>
<evidence type="ECO:0000313" key="1">
    <source>
        <dbReference type="EMBL" id="RXH78898.1"/>
    </source>
</evidence>
<dbReference type="PANTHER" id="PTHR11439">
    <property type="entry name" value="GAG-POL-RELATED RETROTRANSPOSON"/>
    <property type="match status" value="1"/>
</dbReference>
<dbReference type="STRING" id="3750.A0A498I592"/>
<dbReference type="Proteomes" id="UP000290289">
    <property type="component" value="Chromosome 13"/>
</dbReference>
<dbReference type="AlphaFoldDB" id="A0A498I592"/>
<gene>
    <name evidence="1" type="ORF">DVH24_006968</name>
</gene>
<reference evidence="1 2" key="1">
    <citation type="submission" date="2018-10" db="EMBL/GenBank/DDBJ databases">
        <title>A high-quality apple genome assembly.</title>
        <authorList>
            <person name="Hu J."/>
        </authorList>
    </citation>
    <scope>NUCLEOTIDE SEQUENCE [LARGE SCALE GENOMIC DNA]</scope>
    <source>
        <strain evidence="2">cv. HFTH1</strain>
        <tissue evidence="1">Young leaf</tissue>
    </source>
</reference>
<evidence type="ECO:0000313" key="2">
    <source>
        <dbReference type="Proteomes" id="UP000290289"/>
    </source>
</evidence>
<dbReference type="CDD" id="cd09272">
    <property type="entry name" value="RNase_HI_RT_Ty1"/>
    <property type="match status" value="1"/>
</dbReference>
<protein>
    <submittedName>
        <fullName evidence="1">Uncharacterized protein</fullName>
    </submittedName>
</protein>
<sequence>MVTIEASQTSPRLIRFDWVTILVGFCDANWACNKDDSRSTYGYAFSFGSGVFSWASMKQSTVALSIVEAEYVSAT</sequence>
<name>A0A498I592_MALDO</name>